<dbReference type="PANTHER" id="PTHR36766">
    <property type="entry name" value="PLANT BROAD-SPECTRUM MILDEW RESISTANCE PROTEIN RPW8"/>
    <property type="match status" value="1"/>
</dbReference>
<name>A0A061EYN4_THECC</name>
<feature type="domain" description="Disease resistance N-terminal" evidence="5">
    <location>
        <begin position="33"/>
        <end position="97"/>
    </location>
</feature>
<evidence type="ECO:0000256" key="3">
    <source>
        <dbReference type="ARBA" id="ARBA00022821"/>
    </source>
</evidence>
<dbReference type="Gene3D" id="3.40.50.300">
    <property type="entry name" value="P-loop containing nucleotide triphosphate hydrolases"/>
    <property type="match status" value="1"/>
</dbReference>
<dbReference type="Proteomes" id="UP000026915">
    <property type="component" value="Chromosome 5"/>
</dbReference>
<dbReference type="GO" id="GO:0006952">
    <property type="term" value="P:defense response"/>
    <property type="evidence" value="ECO:0007669"/>
    <property type="project" value="UniProtKB-KW"/>
</dbReference>
<dbReference type="EMBL" id="CM001883">
    <property type="protein sequence ID" value="EOY10160.1"/>
    <property type="molecule type" value="Genomic_DNA"/>
</dbReference>
<dbReference type="eggNOG" id="KOG4658">
    <property type="taxonomic scope" value="Eukaryota"/>
</dbReference>
<gene>
    <name evidence="6" type="ORF">TCM_025534</name>
</gene>
<dbReference type="GO" id="GO:0005524">
    <property type="term" value="F:ATP binding"/>
    <property type="evidence" value="ECO:0007669"/>
    <property type="project" value="UniProtKB-KW"/>
</dbReference>
<sequence length="216" mass="25239">MFRKIFRLRNYLDRREYYDALQVLHESIHKKFADLEKLKKTSTTINAVLLDAEEKQAHDHQPRVWLQESKDACYDEEESLDEFEIEALRKQVLKQRSIGNKVSHFFSSSNPLVFRFRMVHKMNKVTERFGEIAALKNNFHLSERHDGTGHVVRLDRETHFFVQASEIIGRESVLPIVGFGGLGETALAKLVSNEEIIDGLFQLKMWVYVSDDFNPI</sequence>
<dbReference type="Pfam" id="PF18052">
    <property type="entry name" value="Rx_N"/>
    <property type="match status" value="1"/>
</dbReference>
<dbReference type="InterPro" id="IPR027417">
    <property type="entry name" value="P-loop_NTPase"/>
</dbReference>
<proteinExistence type="predicted"/>
<dbReference type="InterPro" id="IPR041118">
    <property type="entry name" value="Rx_N"/>
</dbReference>
<keyword evidence="2" id="KW-0547">Nucleotide-binding</keyword>
<keyword evidence="1" id="KW-0677">Repeat</keyword>
<dbReference type="STRING" id="3641.A0A061EYN4"/>
<dbReference type="AlphaFoldDB" id="A0A061EYN4"/>
<organism evidence="6 7">
    <name type="scientific">Theobroma cacao</name>
    <name type="common">Cacao</name>
    <name type="synonym">Cocoa</name>
    <dbReference type="NCBI Taxonomy" id="3641"/>
    <lineage>
        <taxon>Eukaryota</taxon>
        <taxon>Viridiplantae</taxon>
        <taxon>Streptophyta</taxon>
        <taxon>Embryophyta</taxon>
        <taxon>Tracheophyta</taxon>
        <taxon>Spermatophyta</taxon>
        <taxon>Magnoliopsida</taxon>
        <taxon>eudicotyledons</taxon>
        <taxon>Gunneridae</taxon>
        <taxon>Pentapetalae</taxon>
        <taxon>rosids</taxon>
        <taxon>malvids</taxon>
        <taxon>Malvales</taxon>
        <taxon>Malvaceae</taxon>
        <taxon>Byttnerioideae</taxon>
        <taxon>Theobroma</taxon>
    </lineage>
</organism>
<protein>
    <submittedName>
        <fullName evidence="6">Leucine-rich repeat containing protein, putative</fullName>
    </submittedName>
</protein>
<evidence type="ECO:0000256" key="1">
    <source>
        <dbReference type="ARBA" id="ARBA00022737"/>
    </source>
</evidence>
<dbReference type="HOGENOM" id="CLU_000837_9_0_1"/>
<evidence type="ECO:0000256" key="2">
    <source>
        <dbReference type="ARBA" id="ARBA00022741"/>
    </source>
</evidence>
<evidence type="ECO:0000259" key="5">
    <source>
        <dbReference type="Pfam" id="PF18052"/>
    </source>
</evidence>
<keyword evidence="7" id="KW-1185">Reference proteome</keyword>
<accession>A0A061EYN4</accession>
<keyword evidence="4" id="KW-0067">ATP-binding</keyword>
<dbReference type="GO" id="GO:0043531">
    <property type="term" value="F:ADP binding"/>
    <property type="evidence" value="ECO:0007669"/>
    <property type="project" value="InterPro"/>
</dbReference>
<reference evidence="6 7" key="1">
    <citation type="journal article" date="2013" name="Genome Biol.">
        <title>The genome sequence of the most widely cultivated cacao type and its use to identify candidate genes regulating pod color.</title>
        <authorList>
            <person name="Motamayor J.C."/>
            <person name="Mockaitis K."/>
            <person name="Schmutz J."/>
            <person name="Haiminen N."/>
            <person name="Iii D.L."/>
            <person name="Cornejo O."/>
            <person name="Findley S.D."/>
            <person name="Zheng P."/>
            <person name="Utro F."/>
            <person name="Royaert S."/>
            <person name="Saski C."/>
            <person name="Jenkins J."/>
            <person name="Podicheti R."/>
            <person name="Zhao M."/>
            <person name="Scheffler B.E."/>
            <person name="Stack J.C."/>
            <person name="Feltus F.A."/>
            <person name="Mustiga G.M."/>
            <person name="Amores F."/>
            <person name="Phillips W."/>
            <person name="Marelli J.P."/>
            <person name="May G.D."/>
            <person name="Shapiro H."/>
            <person name="Ma J."/>
            <person name="Bustamante C.D."/>
            <person name="Schnell R.J."/>
            <person name="Main D."/>
            <person name="Gilbert D."/>
            <person name="Parida L."/>
            <person name="Kuhn D.N."/>
        </authorList>
    </citation>
    <scope>NUCLEOTIDE SEQUENCE [LARGE SCALE GENOMIC DNA]</scope>
    <source>
        <strain evidence="7">cv. Matina 1-6</strain>
    </source>
</reference>
<evidence type="ECO:0000313" key="6">
    <source>
        <dbReference type="EMBL" id="EOY10160.1"/>
    </source>
</evidence>
<keyword evidence="3" id="KW-0611">Plant defense</keyword>
<dbReference type="SUPFAM" id="SSF52540">
    <property type="entry name" value="P-loop containing nucleoside triphosphate hydrolases"/>
    <property type="match status" value="1"/>
</dbReference>
<evidence type="ECO:0000256" key="4">
    <source>
        <dbReference type="ARBA" id="ARBA00022840"/>
    </source>
</evidence>
<dbReference type="InParanoid" id="A0A061EYN4"/>
<evidence type="ECO:0000313" key="7">
    <source>
        <dbReference type="Proteomes" id="UP000026915"/>
    </source>
</evidence>
<dbReference type="Gramene" id="EOY10160">
    <property type="protein sequence ID" value="EOY10160"/>
    <property type="gene ID" value="TCM_025534"/>
</dbReference>
<dbReference type="PANTHER" id="PTHR36766:SF61">
    <property type="entry name" value="NB-ARC DOMAIN DISEASE RESISTANCE PROTEIN"/>
    <property type="match status" value="1"/>
</dbReference>
<dbReference type="Gene3D" id="1.20.5.4130">
    <property type="match status" value="1"/>
</dbReference>
<dbReference type="OMA" id="ESKDACY"/>